<feature type="binding site" evidence="10">
    <location>
        <position position="246"/>
    </location>
    <ligand>
        <name>thiamine diphosphate</name>
        <dbReference type="ChEBI" id="CHEBI:58937"/>
    </ligand>
</feature>
<sequence>MSLHHISRLRELSATELDRLTAAIRELLITKVCAAGGHLGPNLGVVELTTALHRVFRSPHDRIVFDTGHQSYVHKILTGRADGFDTLRAAGGLAGYPQRAESEHDLVENSHASTALSYADGLAKAHQLRGESDRRVVAVIGDGALTGGLAWEALNNLGGSTRPVVVVLNDNGRSYDPTVGGLADHLTTLRANEPDPGSTLFQRIGLTYLGPVDGHDIPALEAAFRTAVELDRPVLVHCVTQKGRGYLPAETDAADHMHGIGVLDPATGTAKSGGAPSWTSLFGAEMADLGAEHPEVVALTAAMLRPVGLHRFAQRYPDRIFDVGIAEQHAVTSAAGLAMGGLHPVVCLYATFLNRAIDQVLMDVALHQLPVTFVLDRAGITGPDGPSHHGMWDLALLSQVPGMRVASPRDTTQLAALLREAVAVKTGPTALRFPKASAGQDIPARNRMDGLDILYRGEHQPLDVLLVSAGVLAGPALAAAELLAHHHIGVTVVDPRWLFPINPTLVHLAARHRLVVTVEDGLRTGGLGTALAQACADARVATPVHNLGLPAAFLDHGARGDILTACGLDAENIADTVRALFEHPAPLKGLLR</sequence>
<comment type="catalytic activity">
    <reaction evidence="10">
        <text>D-glyceraldehyde 3-phosphate + pyruvate + H(+) = 1-deoxy-D-xylulose 5-phosphate + CO2</text>
        <dbReference type="Rhea" id="RHEA:12605"/>
        <dbReference type="ChEBI" id="CHEBI:15361"/>
        <dbReference type="ChEBI" id="CHEBI:15378"/>
        <dbReference type="ChEBI" id="CHEBI:16526"/>
        <dbReference type="ChEBI" id="CHEBI:57792"/>
        <dbReference type="ChEBI" id="CHEBI:59776"/>
        <dbReference type="EC" id="2.2.1.7"/>
    </reaction>
</comment>
<feature type="binding site" evidence="10">
    <location>
        <position position="171"/>
    </location>
    <ligand>
        <name>Mg(2+)</name>
        <dbReference type="ChEBI" id="CHEBI:18420"/>
    </ligand>
</feature>
<keyword evidence="13" id="KW-1185">Reference proteome</keyword>
<feature type="binding site" evidence="10">
    <location>
        <position position="171"/>
    </location>
    <ligand>
        <name>thiamine diphosphate</name>
        <dbReference type="ChEBI" id="CHEBI:58937"/>
    </ligand>
</feature>
<dbReference type="GO" id="GO:0000287">
    <property type="term" value="F:magnesium ion binding"/>
    <property type="evidence" value="ECO:0007669"/>
    <property type="project" value="UniProtKB-UniRule"/>
</dbReference>
<keyword evidence="8 10" id="KW-0786">Thiamine pyrophosphate</keyword>
<dbReference type="Pfam" id="PF13292">
    <property type="entry name" value="DXP_synthase_N"/>
    <property type="match status" value="2"/>
</dbReference>
<feature type="binding site" evidence="10">
    <location>
        <position position="69"/>
    </location>
    <ligand>
        <name>thiamine diphosphate</name>
        <dbReference type="ChEBI" id="CHEBI:58937"/>
    </ligand>
</feature>
<accession>A0A7W7CEI8</accession>
<dbReference type="NCBIfam" id="NF003933">
    <property type="entry name" value="PRK05444.2-2"/>
    <property type="match status" value="1"/>
</dbReference>
<dbReference type="CDD" id="cd07033">
    <property type="entry name" value="TPP_PYR_DXS_TK_like"/>
    <property type="match status" value="1"/>
</dbReference>
<keyword evidence="6 10" id="KW-0460">Magnesium</keyword>
<dbReference type="PANTHER" id="PTHR43322">
    <property type="entry name" value="1-D-DEOXYXYLULOSE 5-PHOSPHATE SYNTHASE-RELATED"/>
    <property type="match status" value="1"/>
</dbReference>
<dbReference type="FunFam" id="3.40.50.970:FF:000010">
    <property type="entry name" value="1-deoxy-D-xylulose-5-phosphate synthase"/>
    <property type="match status" value="1"/>
</dbReference>
<dbReference type="EMBL" id="JACHMH010000001">
    <property type="protein sequence ID" value="MBB4679691.1"/>
    <property type="molecule type" value="Genomic_DNA"/>
</dbReference>
<comment type="cofactor">
    <cofactor evidence="10">
        <name>Mg(2+)</name>
        <dbReference type="ChEBI" id="CHEBI:18420"/>
    </cofactor>
    <text evidence="10">Binds 1 Mg(2+) ion per subunit.</text>
</comment>
<dbReference type="InterPro" id="IPR005475">
    <property type="entry name" value="Transketolase-like_Pyr-bd"/>
</dbReference>
<dbReference type="Pfam" id="PF02779">
    <property type="entry name" value="Transket_pyr"/>
    <property type="match status" value="1"/>
</dbReference>
<dbReference type="RefSeq" id="WP_185005408.1">
    <property type="nucleotide sequence ID" value="NZ_BAAAUI010000001.1"/>
</dbReference>
<reference evidence="12 13" key="1">
    <citation type="submission" date="2020-08" db="EMBL/GenBank/DDBJ databases">
        <title>Sequencing the genomes of 1000 actinobacteria strains.</title>
        <authorList>
            <person name="Klenk H.-P."/>
        </authorList>
    </citation>
    <scope>NUCLEOTIDE SEQUENCE [LARGE SCALE GENOMIC DNA]</scope>
    <source>
        <strain evidence="12 13">DSM 44230</strain>
    </source>
</reference>
<dbReference type="Gene3D" id="3.40.50.970">
    <property type="match status" value="2"/>
</dbReference>
<evidence type="ECO:0000256" key="10">
    <source>
        <dbReference type="HAMAP-Rule" id="MF_00315"/>
    </source>
</evidence>
<keyword evidence="7 10" id="KW-0784">Thiamine biosynthesis</keyword>
<proteinExistence type="inferred from homology"/>
<dbReference type="GO" id="GO:0019288">
    <property type="term" value="P:isopentenyl diphosphate biosynthetic process, methylerythritol 4-phosphate pathway"/>
    <property type="evidence" value="ECO:0007669"/>
    <property type="project" value="TreeGrafter"/>
</dbReference>
<evidence type="ECO:0000313" key="12">
    <source>
        <dbReference type="EMBL" id="MBB4679691.1"/>
    </source>
</evidence>
<dbReference type="GO" id="GO:0030976">
    <property type="term" value="F:thiamine pyrophosphate binding"/>
    <property type="evidence" value="ECO:0007669"/>
    <property type="project" value="UniProtKB-UniRule"/>
</dbReference>
<comment type="caution">
    <text evidence="12">The sequence shown here is derived from an EMBL/GenBank/DDBJ whole genome shotgun (WGS) entry which is preliminary data.</text>
</comment>
<dbReference type="UniPathway" id="UPA00064">
    <property type="reaction ID" value="UER00091"/>
</dbReference>
<dbReference type="PROSITE" id="PS00802">
    <property type="entry name" value="TRANSKETOLASE_2"/>
    <property type="match status" value="1"/>
</dbReference>
<gene>
    <name evidence="10" type="primary">dxs</name>
    <name evidence="12" type="ORF">HNR67_005809</name>
</gene>
<evidence type="ECO:0000259" key="11">
    <source>
        <dbReference type="SMART" id="SM00861"/>
    </source>
</evidence>
<comment type="similarity">
    <text evidence="2 10">Belongs to the transketolase family. DXPS subfamily.</text>
</comment>
<keyword evidence="5 10" id="KW-0479">Metal-binding</keyword>
<dbReference type="GO" id="GO:0009228">
    <property type="term" value="P:thiamine biosynthetic process"/>
    <property type="evidence" value="ECO:0007669"/>
    <property type="project" value="UniProtKB-UniRule"/>
</dbReference>
<dbReference type="InterPro" id="IPR020826">
    <property type="entry name" value="Transketolase_BS"/>
</dbReference>
<dbReference type="PANTHER" id="PTHR43322:SF5">
    <property type="entry name" value="1-DEOXY-D-XYLULOSE-5-PHOSPHATE SYNTHASE, CHLOROPLASTIC"/>
    <property type="match status" value="1"/>
</dbReference>
<protein>
    <recommendedName>
        <fullName evidence="10">1-deoxy-D-xylulose-5-phosphate synthase</fullName>
        <ecNumber evidence="10">2.2.1.7</ecNumber>
    </recommendedName>
    <alternativeName>
        <fullName evidence="10">1-deoxyxylulose-5-phosphate synthase</fullName>
        <shortName evidence="10">DXP synthase</shortName>
        <shortName evidence="10">DXPS</shortName>
    </alternativeName>
</protein>
<dbReference type="PROSITE" id="PS00801">
    <property type="entry name" value="TRANSKETOLASE_1"/>
    <property type="match status" value="1"/>
</dbReference>
<feature type="binding site" evidence="10">
    <location>
        <begin position="110"/>
        <end position="112"/>
    </location>
    <ligand>
        <name>thiamine diphosphate</name>
        <dbReference type="ChEBI" id="CHEBI:58937"/>
    </ligand>
</feature>
<comment type="pathway">
    <text evidence="1 10">Metabolic intermediate biosynthesis; 1-deoxy-D-xylulose 5-phosphate biosynthesis; 1-deoxy-D-xylulose 5-phosphate from D-glyceraldehyde 3-phosphate and pyruvate: step 1/1.</text>
</comment>
<dbReference type="InterPro" id="IPR005477">
    <property type="entry name" value="Dxylulose-5-P_synthase"/>
</dbReference>
<dbReference type="Gene3D" id="3.40.50.920">
    <property type="match status" value="1"/>
</dbReference>
<dbReference type="Pfam" id="PF02780">
    <property type="entry name" value="Transketolase_C"/>
    <property type="match status" value="1"/>
</dbReference>
<comment type="subunit">
    <text evidence="3 10">Homodimer.</text>
</comment>
<evidence type="ECO:0000256" key="7">
    <source>
        <dbReference type="ARBA" id="ARBA00022977"/>
    </source>
</evidence>
<evidence type="ECO:0000256" key="2">
    <source>
        <dbReference type="ARBA" id="ARBA00011081"/>
    </source>
</evidence>
<evidence type="ECO:0000313" key="13">
    <source>
        <dbReference type="Proteomes" id="UP000533598"/>
    </source>
</evidence>
<dbReference type="GO" id="GO:0005829">
    <property type="term" value="C:cytosol"/>
    <property type="evidence" value="ECO:0007669"/>
    <property type="project" value="TreeGrafter"/>
</dbReference>
<evidence type="ECO:0000256" key="8">
    <source>
        <dbReference type="ARBA" id="ARBA00023052"/>
    </source>
</evidence>
<dbReference type="SUPFAM" id="SSF52922">
    <property type="entry name" value="TK C-terminal domain-like"/>
    <property type="match status" value="1"/>
</dbReference>
<dbReference type="GO" id="GO:0016114">
    <property type="term" value="P:terpenoid biosynthetic process"/>
    <property type="evidence" value="ECO:0007669"/>
    <property type="project" value="UniProtKB-UniRule"/>
</dbReference>
<dbReference type="HAMAP" id="MF_00315">
    <property type="entry name" value="DXP_synth"/>
    <property type="match status" value="1"/>
</dbReference>
<evidence type="ECO:0000256" key="9">
    <source>
        <dbReference type="ARBA" id="ARBA00023229"/>
    </source>
</evidence>
<keyword evidence="9 10" id="KW-0414">Isoprene biosynthesis</keyword>
<dbReference type="InterPro" id="IPR009014">
    <property type="entry name" value="Transketo_C/PFOR_II"/>
</dbReference>
<feature type="domain" description="Transketolase-like pyrimidine-binding" evidence="11">
    <location>
        <begin position="276"/>
        <end position="440"/>
    </location>
</feature>
<dbReference type="FunFam" id="3.40.50.970:FF:000005">
    <property type="entry name" value="1-deoxy-D-xylulose-5-phosphate synthase"/>
    <property type="match status" value="1"/>
</dbReference>
<keyword evidence="4 10" id="KW-0808">Transferase</keyword>
<feature type="binding site" evidence="10">
    <location>
        <position position="142"/>
    </location>
    <ligand>
        <name>Mg(2+)</name>
        <dbReference type="ChEBI" id="CHEBI:18420"/>
    </ligand>
</feature>
<dbReference type="GO" id="GO:0008661">
    <property type="term" value="F:1-deoxy-D-xylulose-5-phosphate synthase activity"/>
    <property type="evidence" value="ECO:0007669"/>
    <property type="project" value="UniProtKB-UniRule"/>
</dbReference>
<dbReference type="InterPro" id="IPR029061">
    <property type="entry name" value="THDP-binding"/>
</dbReference>
<comment type="function">
    <text evidence="10">Catalyzes the acyloin condensation reaction between C atoms 2 and 3 of pyruvate and glyceraldehyde 3-phosphate to yield 1-deoxy-D-xylulose-5-phosphate (DXP).</text>
</comment>
<dbReference type="EC" id="2.2.1.7" evidence="10"/>
<name>A0A7W7CEI8_9PSEU</name>
<dbReference type="SMART" id="SM00861">
    <property type="entry name" value="Transket_pyr"/>
    <property type="match status" value="1"/>
</dbReference>
<evidence type="ECO:0000256" key="5">
    <source>
        <dbReference type="ARBA" id="ARBA00022723"/>
    </source>
</evidence>
<dbReference type="AlphaFoldDB" id="A0A7W7CEI8"/>
<feature type="binding site" evidence="10">
    <location>
        <begin position="143"/>
        <end position="144"/>
    </location>
    <ligand>
        <name>thiamine diphosphate</name>
        <dbReference type="ChEBI" id="CHEBI:58937"/>
    </ligand>
</feature>
<dbReference type="InterPro" id="IPR033248">
    <property type="entry name" value="Transketolase_C"/>
</dbReference>
<dbReference type="Proteomes" id="UP000533598">
    <property type="component" value="Unassembled WGS sequence"/>
</dbReference>
<dbReference type="InterPro" id="IPR049557">
    <property type="entry name" value="Transketolase_CS"/>
</dbReference>
<evidence type="ECO:0000256" key="1">
    <source>
        <dbReference type="ARBA" id="ARBA00004980"/>
    </source>
</evidence>
<evidence type="ECO:0000256" key="3">
    <source>
        <dbReference type="ARBA" id="ARBA00011738"/>
    </source>
</evidence>
<evidence type="ECO:0000256" key="6">
    <source>
        <dbReference type="ARBA" id="ARBA00022842"/>
    </source>
</evidence>
<dbReference type="CDD" id="cd02007">
    <property type="entry name" value="TPP_DXS"/>
    <property type="match status" value="1"/>
</dbReference>
<organism evidence="12 13">
    <name type="scientific">Crossiella cryophila</name>
    <dbReference type="NCBI Taxonomy" id="43355"/>
    <lineage>
        <taxon>Bacteria</taxon>
        <taxon>Bacillati</taxon>
        <taxon>Actinomycetota</taxon>
        <taxon>Actinomycetes</taxon>
        <taxon>Pseudonocardiales</taxon>
        <taxon>Pseudonocardiaceae</taxon>
        <taxon>Crossiella</taxon>
    </lineage>
</organism>
<comment type="cofactor">
    <cofactor evidence="10">
        <name>thiamine diphosphate</name>
        <dbReference type="ChEBI" id="CHEBI:58937"/>
    </cofactor>
    <text evidence="10">Binds 1 thiamine pyrophosphate per subunit.</text>
</comment>
<dbReference type="SUPFAM" id="SSF52518">
    <property type="entry name" value="Thiamin diphosphate-binding fold (THDP-binding)"/>
    <property type="match status" value="2"/>
</dbReference>
<feature type="binding site" evidence="10">
    <location>
        <position position="327"/>
    </location>
    <ligand>
        <name>thiamine diphosphate</name>
        <dbReference type="ChEBI" id="CHEBI:58937"/>
    </ligand>
</feature>
<evidence type="ECO:0000256" key="4">
    <source>
        <dbReference type="ARBA" id="ARBA00022679"/>
    </source>
</evidence>